<evidence type="ECO:0000256" key="7">
    <source>
        <dbReference type="ARBA" id="ARBA00022692"/>
    </source>
</evidence>
<feature type="transmembrane region" description="Helical" evidence="14">
    <location>
        <begin position="99"/>
        <end position="119"/>
    </location>
</feature>
<dbReference type="EMBL" id="KM104168">
    <property type="protein sequence ID" value="AIX92135.1"/>
    <property type="molecule type" value="Genomic_DNA"/>
</dbReference>
<keyword evidence="6" id="KW-0138">CF(0)</keyword>
<dbReference type="GO" id="GO:0005743">
    <property type="term" value="C:mitochondrial inner membrane"/>
    <property type="evidence" value="ECO:0007669"/>
    <property type="project" value="UniProtKB-SubCell"/>
</dbReference>
<keyword evidence="9 14" id="KW-1133">Transmembrane helix</keyword>
<keyword evidence="11 14" id="KW-0472">Membrane</keyword>
<dbReference type="PANTHER" id="PTHR11410:SF0">
    <property type="entry name" value="ATP SYNTHASE SUBUNIT A"/>
    <property type="match status" value="1"/>
</dbReference>
<evidence type="ECO:0000256" key="8">
    <source>
        <dbReference type="ARBA" id="ARBA00022781"/>
    </source>
</evidence>
<evidence type="ECO:0000256" key="5">
    <source>
        <dbReference type="ARBA" id="ARBA00022448"/>
    </source>
</evidence>
<keyword evidence="10" id="KW-0406">Ion transport</keyword>
<evidence type="ECO:0000256" key="4">
    <source>
        <dbReference type="ARBA" id="ARBA00011648"/>
    </source>
</evidence>
<sequence>MMNNLFSIFDPSSSLNYSMNWFSSLYMLMFIPMLFWFYPSRYLIFWVKILNILTYEFKVLMFSKSNYLCIFMMLSLFIHIMLSNFLGMFPYFFTSSSHMIMSLALSLSLWVSFNLYGWIKYTNNMMIHLTPQGTPGVLMSFMVLIELVSNIIRPWTLAIRLSANMIAGHLLLTLMSSMGNSLGLILVILLILLQMLLMILEVSVSFIQAYVFTVLSTLYSSEVN</sequence>
<feature type="transmembrane region" description="Helical" evidence="14">
    <location>
        <begin position="20"/>
        <end position="38"/>
    </location>
</feature>
<evidence type="ECO:0000256" key="3">
    <source>
        <dbReference type="ARBA" id="ARBA00006810"/>
    </source>
</evidence>
<dbReference type="Gene3D" id="1.20.120.220">
    <property type="entry name" value="ATP synthase, F0 complex, subunit A"/>
    <property type="match status" value="1"/>
</dbReference>
<proteinExistence type="inferred from homology"/>
<dbReference type="GO" id="GO:0046933">
    <property type="term" value="F:proton-transporting ATP synthase activity, rotational mechanism"/>
    <property type="evidence" value="ECO:0007669"/>
    <property type="project" value="TreeGrafter"/>
</dbReference>
<evidence type="ECO:0000256" key="6">
    <source>
        <dbReference type="ARBA" id="ARBA00022547"/>
    </source>
</evidence>
<keyword evidence="5" id="KW-0813">Transport</keyword>
<evidence type="ECO:0000256" key="1">
    <source>
        <dbReference type="ARBA" id="ARBA00002070"/>
    </source>
</evidence>
<evidence type="ECO:0000256" key="2">
    <source>
        <dbReference type="ARBA" id="ARBA00004141"/>
    </source>
</evidence>
<reference evidence="15" key="1">
    <citation type="journal article" date="2015" name="Mol. Phylogenet. Evol.">
        <title>Higher-level phylogeny of the Hymenoptera inferred from mitochondrial genomes.</title>
        <authorList>
            <person name="Mao M."/>
            <person name="Gibson T."/>
            <person name="Dowton M."/>
        </authorList>
    </citation>
    <scope>NUCLEOTIDE SEQUENCE</scope>
</reference>
<dbReference type="PRINTS" id="PR00123">
    <property type="entry name" value="ATPASEA"/>
</dbReference>
<organism evidence="15">
    <name type="scientific">Monomachus antipodalis</name>
    <dbReference type="NCBI Taxonomy" id="161211"/>
    <lineage>
        <taxon>Eukaryota</taxon>
        <taxon>Metazoa</taxon>
        <taxon>Ecdysozoa</taxon>
        <taxon>Arthropoda</taxon>
        <taxon>Hexapoda</taxon>
        <taxon>Insecta</taxon>
        <taxon>Pterygota</taxon>
        <taxon>Neoptera</taxon>
        <taxon>Endopterygota</taxon>
        <taxon>Hymenoptera</taxon>
        <taxon>Apocrita</taxon>
        <taxon>Proctotrupomorpha</taxon>
        <taxon>Diaprioidea</taxon>
        <taxon>Monomachidae</taxon>
        <taxon>Monomachus</taxon>
    </lineage>
</organism>
<gene>
    <name evidence="15" type="primary">ATP6</name>
</gene>
<evidence type="ECO:0000256" key="13">
    <source>
        <dbReference type="RuleBase" id="RU004450"/>
    </source>
</evidence>
<dbReference type="InterPro" id="IPR045083">
    <property type="entry name" value="ATP_synth_F0_asu_bact/mt"/>
</dbReference>
<dbReference type="Pfam" id="PF00119">
    <property type="entry name" value="ATP-synt_A"/>
    <property type="match status" value="1"/>
</dbReference>
<comment type="subcellular location">
    <subcellularLocation>
        <location evidence="2">Membrane</location>
        <topology evidence="2">Multi-pass membrane protein</topology>
    </subcellularLocation>
    <subcellularLocation>
        <location evidence="13">Mitochondrion inner membrane</location>
        <topology evidence="13">Multi-pass membrane protein</topology>
    </subcellularLocation>
</comment>
<comment type="similarity">
    <text evidence="3">Belongs to the ATPase A chain family.</text>
</comment>
<evidence type="ECO:0000256" key="14">
    <source>
        <dbReference type="SAM" id="Phobius"/>
    </source>
</evidence>
<dbReference type="SUPFAM" id="SSF81336">
    <property type="entry name" value="F1F0 ATP synthase subunit A"/>
    <property type="match status" value="1"/>
</dbReference>
<dbReference type="NCBIfam" id="TIGR01131">
    <property type="entry name" value="ATP_synt_6_or_A"/>
    <property type="match status" value="1"/>
</dbReference>
<dbReference type="InterPro" id="IPR023011">
    <property type="entry name" value="ATP_synth_F0_asu_AS"/>
</dbReference>
<keyword evidence="12" id="KW-0066">ATP synthesis</keyword>
<comment type="subunit">
    <text evidence="4">F-type ATPases have 2 components, CF(1) - the catalytic core - and CF(0) - the membrane proton channel. CF(1) has five subunits: alpha(3), beta(3), gamma(1), delta(1), epsilon(1). CF(0) has three main subunits: a, b and c.</text>
</comment>
<evidence type="ECO:0000256" key="12">
    <source>
        <dbReference type="ARBA" id="ARBA00023310"/>
    </source>
</evidence>
<name>A0A0E3G7M9_9HYME</name>
<dbReference type="PANTHER" id="PTHR11410">
    <property type="entry name" value="ATP SYNTHASE SUBUNIT A"/>
    <property type="match status" value="1"/>
</dbReference>
<dbReference type="PROSITE" id="PS00449">
    <property type="entry name" value="ATPASE_A"/>
    <property type="match status" value="1"/>
</dbReference>
<evidence type="ECO:0000313" key="15">
    <source>
        <dbReference type="EMBL" id="AIX92135.1"/>
    </source>
</evidence>
<dbReference type="InterPro" id="IPR035908">
    <property type="entry name" value="F0_ATP_A_sf"/>
</dbReference>
<dbReference type="InterPro" id="IPR000568">
    <property type="entry name" value="ATP_synth_F0_asu"/>
</dbReference>
<dbReference type="AlphaFoldDB" id="A0A0E3G7M9"/>
<evidence type="ECO:0000256" key="11">
    <source>
        <dbReference type="ARBA" id="ARBA00023136"/>
    </source>
</evidence>
<feature type="transmembrane region" description="Helical" evidence="14">
    <location>
        <begin position="67"/>
        <end position="93"/>
    </location>
</feature>
<feature type="transmembrane region" description="Helical" evidence="14">
    <location>
        <begin position="184"/>
        <end position="211"/>
    </location>
</feature>
<accession>A0A0E3G7M9</accession>
<keyword evidence="7 14" id="KW-0812">Transmembrane</keyword>
<comment type="function">
    <text evidence="1">Mitochondrial membrane ATP synthase (F(1)F(0) ATP synthase or Complex V) produces ATP from ADP in the presence of a proton gradient across the membrane which is generated by electron transport complexes of the respiratory chain. F-type ATPases consist of two structural domains, F(1) - containing the extramembraneous catalytic core and F(0) - containing the membrane proton channel, linked together by a central stalk and a peripheral stalk. During catalysis, ATP synthesis in the catalytic domain of F(1) is coupled via a rotary mechanism of the central stalk subunits to proton translocation. Key component of the proton channel; it may play a direct role in the translocation of protons across the membrane.</text>
</comment>
<dbReference type="GO" id="GO:0045259">
    <property type="term" value="C:proton-transporting ATP synthase complex"/>
    <property type="evidence" value="ECO:0007669"/>
    <property type="project" value="UniProtKB-KW"/>
</dbReference>
<protein>
    <recommendedName>
        <fullName evidence="13">ATP synthase subunit a</fullName>
    </recommendedName>
</protein>
<keyword evidence="15" id="KW-0496">Mitochondrion</keyword>
<geneLocation type="mitochondrion" evidence="15"/>
<dbReference type="CDD" id="cd00310">
    <property type="entry name" value="ATP-synt_Fo_a_6"/>
    <property type="match status" value="1"/>
</dbReference>
<evidence type="ECO:0000256" key="9">
    <source>
        <dbReference type="ARBA" id="ARBA00022989"/>
    </source>
</evidence>
<evidence type="ECO:0000256" key="10">
    <source>
        <dbReference type="ARBA" id="ARBA00023065"/>
    </source>
</evidence>
<keyword evidence="8" id="KW-0375">Hydrogen ion transport</keyword>